<dbReference type="GeneID" id="90519822"/>
<organism evidence="2 3">
    <name type="scientific">Pantoea eucalypti</name>
    <dbReference type="NCBI Taxonomy" id="470933"/>
    <lineage>
        <taxon>Bacteria</taxon>
        <taxon>Pseudomonadati</taxon>
        <taxon>Pseudomonadota</taxon>
        <taxon>Gammaproteobacteria</taxon>
        <taxon>Enterobacterales</taxon>
        <taxon>Erwiniaceae</taxon>
        <taxon>Pantoea</taxon>
    </lineage>
</organism>
<name>A0ABY2ZE86_9GAMM</name>
<dbReference type="EMBL" id="VHJB01000103">
    <property type="protein sequence ID" value="TPV29106.1"/>
    <property type="molecule type" value="Genomic_DNA"/>
</dbReference>
<evidence type="ECO:0000313" key="3">
    <source>
        <dbReference type="Proteomes" id="UP000315469"/>
    </source>
</evidence>
<gene>
    <name evidence="2" type="ORF">FJW02_21150</name>
</gene>
<accession>A0ABY2ZE86</accession>
<comment type="caution">
    <text evidence="2">The sequence shown here is derived from an EMBL/GenBank/DDBJ whole genome shotgun (WGS) entry which is preliminary data.</text>
</comment>
<keyword evidence="1" id="KW-0175">Coiled coil</keyword>
<feature type="coiled-coil region" evidence="1">
    <location>
        <begin position="90"/>
        <end position="117"/>
    </location>
</feature>
<dbReference type="Proteomes" id="UP000315469">
    <property type="component" value="Unassembled WGS sequence"/>
</dbReference>
<sequence>MPKSTDPLAIALSLAYDRALTAREAVEHRLTSIPPQEFLVQRWLNETAAIAAEQYSGFDINSYPVQTRMQRECEKLKRYNGEIDGRLVKYAAALKDLEQLKKKILSAKERASSLEIKGMLKSWPKILVRDPWPSYWPPQKKYLPREAIVHEAFSFMKNIILPVPPQPSLTPFHIKLAGQEIELFARYQEGITFFQANICAFNDQSHSSRWPAILEVIRYGIRWPLLDEYLKEADAPWLPREFVDETFGLRGSLTRRDELADVMNQVSQEAAHWYLTHWTGRSVLSEDFYDTYIIEELISIGLIKWGPDMPISELIRNIPFSEVKYLFAFADLPPPRSYNLAVARFNELLEAYGKNEMTYKIKNFIDVSRIIDVLEVDGWDREERLGPRARANVLVSTLIMLDEGDSGPLSIINFNT</sequence>
<dbReference type="RefSeq" id="WP_140916603.1">
    <property type="nucleotide sequence ID" value="NZ_CP045720.1"/>
</dbReference>
<proteinExistence type="predicted"/>
<protein>
    <submittedName>
        <fullName evidence="2">Uncharacterized protein</fullName>
    </submittedName>
</protein>
<keyword evidence="3" id="KW-1185">Reference proteome</keyword>
<reference evidence="2 3" key="1">
    <citation type="submission" date="2019-06" db="EMBL/GenBank/DDBJ databases">
        <title>Taxogenomics and systematics of the genus Pantoea.</title>
        <authorList>
            <person name="Tambong J.T."/>
        </authorList>
    </citation>
    <scope>NUCLEOTIDE SEQUENCE [LARGE SCALE GENOMIC DNA]</scope>
    <source>
        <strain evidence="2 3">LMG 24197</strain>
    </source>
</reference>
<evidence type="ECO:0000313" key="2">
    <source>
        <dbReference type="EMBL" id="TPV29106.1"/>
    </source>
</evidence>
<evidence type="ECO:0000256" key="1">
    <source>
        <dbReference type="SAM" id="Coils"/>
    </source>
</evidence>